<dbReference type="PROSITE" id="PS00758">
    <property type="entry name" value="ARGE_DAPE_CPG2_1"/>
    <property type="match status" value="1"/>
</dbReference>
<evidence type="ECO:0000313" key="13">
    <source>
        <dbReference type="EMBL" id="GLB47539.1"/>
    </source>
</evidence>
<proteinExistence type="inferred from homology"/>
<dbReference type="InterPro" id="IPR036264">
    <property type="entry name" value="Bact_exopeptidase_dim_dom"/>
</dbReference>
<dbReference type="EC" id="3.4.11.4" evidence="9"/>
<feature type="binding site" evidence="11">
    <location>
        <position position="146"/>
    </location>
    <ligand>
        <name>Zn(2+)</name>
        <dbReference type="ChEBI" id="CHEBI:29105"/>
        <label>2</label>
    </ligand>
</feature>
<dbReference type="InterPro" id="IPR001261">
    <property type="entry name" value="ArgE/DapE_CS"/>
</dbReference>
<gene>
    <name evidence="13" type="primary">pepT</name>
    <name evidence="13" type="ORF">WR164_15180</name>
</gene>
<name>A0A9W6B247_9LACO</name>
<dbReference type="GO" id="GO:0006518">
    <property type="term" value="P:peptide metabolic process"/>
    <property type="evidence" value="ECO:0007669"/>
    <property type="project" value="InterPro"/>
</dbReference>
<keyword evidence="3" id="KW-0031">Aminopeptidase</keyword>
<evidence type="ECO:0000256" key="11">
    <source>
        <dbReference type="PIRSR" id="PIRSR037215-2"/>
    </source>
</evidence>
<comment type="catalytic activity">
    <reaction evidence="1">
        <text>Release of the N-terminal residue from a tripeptide.</text>
        <dbReference type="EC" id="3.4.11.4"/>
    </reaction>
</comment>
<dbReference type="Gene3D" id="3.30.70.360">
    <property type="match status" value="1"/>
</dbReference>
<evidence type="ECO:0000256" key="9">
    <source>
        <dbReference type="NCBIfam" id="TIGR01882"/>
    </source>
</evidence>
<evidence type="ECO:0000256" key="5">
    <source>
        <dbReference type="ARBA" id="ARBA00022723"/>
    </source>
</evidence>
<evidence type="ECO:0000256" key="4">
    <source>
        <dbReference type="ARBA" id="ARBA00022670"/>
    </source>
</evidence>
<feature type="binding site" evidence="11">
    <location>
        <position position="385"/>
    </location>
    <ligand>
        <name>Zn(2+)</name>
        <dbReference type="ChEBI" id="CHEBI:29105"/>
        <label>2</label>
    </ligand>
</feature>
<keyword evidence="14" id="KW-1185">Reference proteome</keyword>
<dbReference type="Gene3D" id="3.40.630.10">
    <property type="entry name" value="Zn peptidases"/>
    <property type="match status" value="1"/>
</dbReference>
<protein>
    <recommendedName>
        <fullName evidence="9">Peptidase T</fullName>
        <ecNumber evidence="9">3.4.11.4</ecNumber>
    </recommendedName>
</protein>
<dbReference type="Pfam" id="PF01546">
    <property type="entry name" value="Peptidase_M20"/>
    <property type="match status" value="1"/>
</dbReference>
<dbReference type="RefSeq" id="WP_286137076.1">
    <property type="nucleotide sequence ID" value="NZ_BRPL01000004.1"/>
</dbReference>
<evidence type="ECO:0000256" key="10">
    <source>
        <dbReference type="PIRSR" id="PIRSR037215-1"/>
    </source>
</evidence>
<dbReference type="EMBL" id="BRPL01000004">
    <property type="protein sequence ID" value="GLB47539.1"/>
    <property type="molecule type" value="Genomic_DNA"/>
</dbReference>
<sequence>MSSIDTALIQKLFIKYCRINTRSDPNSKTTPTTRGQVTLAHVIMDDLNQLGIRDVEYDQANGYVTISVPSNIKHQVSPIGFIAHLDTADFPADNLNPEVHHNYDGQKLLINQDRHLILDPDEFPALNQFKGQTLITSDGTTLLGADDKAGIAALIGALKSLKAHPEIKHGPFKIAFGPDEEIGRGAKKFDAKKFNTKFAYTLDNGAPGDFKYQTFNASQAEITFQGTTVHPGSSCGTMVSAIALMHELIDKLDHYDVPRYSKNYDGFHLITHADGTVEHARLKLILRDFDTKQFHNKEKYLKLIINNINCRYQKPRIHLKLVEQYHNIGDVIKKYPMIIELALKAYKQSGLKPNVQPFRGGTDGNFITPKGIPTPNLFNAGGNFHGPYEYVSVEGMEKLAEVVINILKLHAEN</sequence>
<dbReference type="InterPro" id="IPR010161">
    <property type="entry name" value="Peptidase_M20B"/>
</dbReference>
<evidence type="ECO:0000313" key="14">
    <source>
        <dbReference type="Proteomes" id="UP001144204"/>
    </source>
</evidence>
<evidence type="ECO:0000256" key="3">
    <source>
        <dbReference type="ARBA" id="ARBA00022438"/>
    </source>
</evidence>
<feature type="domain" description="Peptidase M20 dimerisation" evidence="12">
    <location>
        <begin position="213"/>
        <end position="308"/>
    </location>
</feature>
<dbReference type="GO" id="GO:0006508">
    <property type="term" value="P:proteolysis"/>
    <property type="evidence" value="ECO:0007669"/>
    <property type="project" value="UniProtKB-UniRule"/>
</dbReference>
<feature type="binding site" evidence="11">
    <location>
        <position position="84"/>
    </location>
    <ligand>
        <name>Zn(2+)</name>
        <dbReference type="ChEBI" id="CHEBI:29105"/>
        <label>1</label>
    </ligand>
</feature>
<evidence type="ECO:0000256" key="6">
    <source>
        <dbReference type="ARBA" id="ARBA00022801"/>
    </source>
</evidence>
<dbReference type="PANTHER" id="PTHR42994:SF1">
    <property type="entry name" value="PEPTIDASE T"/>
    <property type="match status" value="1"/>
</dbReference>
<comment type="cofactor">
    <cofactor evidence="11">
        <name>Zn(2+)</name>
        <dbReference type="ChEBI" id="CHEBI:29105"/>
    </cofactor>
    <text evidence="11">Binds 2 Zn(2+) ions per subunit.</text>
</comment>
<keyword evidence="7 11" id="KW-0862">Zinc</keyword>
<dbReference type="PANTHER" id="PTHR42994">
    <property type="entry name" value="PEPTIDASE T"/>
    <property type="match status" value="1"/>
</dbReference>
<dbReference type="NCBIfam" id="NF009920">
    <property type="entry name" value="PRK13381.1"/>
    <property type="match status" value="1"/>
</dbReference>
<organism evidence="13 14">
    <name type="scientific">Philodulcilactobacillus myokoensis</name>
    <dbReference type="NCBI Taxonomy" id="2929573"/>
    <lineage>
        <taxon>Bacteria</taxon>
        <taxon>Bacillati</taxon>
        <taxon>Bacillota</taxon>
        <taxon>Bacilli</taxon>
        <taxon>Lactobacillales</taxon>
        <taxon>Lactobacillaceae</taxon>
        <taxon>Philodulcilactobacillus</taxon>
    </lineage>
</organism>
<dbReference type="GO" id="GO:0008270">
    <property type="term" value="F:zinc ion binding"/>
    <property type="evidence" value="ECO:0007669"/>
    <property type="project" value="InterPro"/>
</dbReference>
<dbReference type="NCBIfam" id="TIGR01882">
    <property type="entry name" value="peptidase-T"/>
    <property type="match status" value="1"/>
</dbReference>
<evidence type="ECO:0000256" key="2">
    <source>
        <dbReference type="ARBA" id="ARBA00009692"/>
    </source>
</evidence>
<dbReference type="SUPFAM" id="SSF55031">
    <property type="entry name" value="Bacterial exopeptidase dimerisation domain"/>
    <property type="match status" value="1"/>
</dbReference>
<keyword evidence="4" id="KW-0645">Protease</keyword>
<dbReference type="AlphaFoldDB" id="A0A9W6B247"/>
<dbReference type="GO" id="GO:0045148">
    <property type="term" value="F:tripeptide aminopeptidase activity"/>
    <property type="evidence" value="ECO:0007669"/>
    <property type="project" value="UniProtKB-UniRule"/>
</dbReference>
<dbReference type="Proteomes" id="UP001144204">
    <property type="component" value="Unassembled WGS sequence"/>
</dbReference>
<evidence type="ECO:0000256" key="1">
    <source>
        <dbReference type="ARBA" id="ARBA00000870"/>
    </source>
</evidence>
<comment type="caution">
    <text evidence="13">The sequence shown here is derived from an EMBL/GenBank/DDBJ whole genome shotgun (WGS) entry which is preliminary data.</text>
</comment>
<feature type="active site" description="Proton acceptor" evidence="10">
    <location>
        <position position="180"/>
    </location>
</feature>
<evidence type="ECO:0000256" key="8">
    <source>
        <dbReference type="ARBA" id="ARBA00023049"/>
    </source>
</evidence>
<keyword evidence="8" id="KW-0482">Metalloprotease</keyword>
<reference evidence="13" key="1">
    <citation type="submission" date="2022-07" db="EMBL/GenBank/DDBJ databases">
        <authorList>
            <person name="Kouya T."/>
            <person name="Ishiyama Y."/>
        </authorList>
    </citation>
    <scope>NUCLEOTIDE SEQUENCE</scope>
    <source>
        <strain evidence="13">WR16-4</strain>
    </source>
</reference>
<keyword evidence="6" id="KW-0378">Hydrolase</keyword>
<dbReference type="Pfam" id="PF07687">
    <property type="entry name" value="M20_dimer"/>
    <property type="match status" value="1"/>
</dbReference>
<feature type="binding site" evidence="11">
    <location>
        <position position="203"/>
    </location>
    <ligand>
        <name>Zn(2+)</name>
        <dbReference type="ChEBI" id="CHEBI:29105"/>
        <label>1</label>
    </ligand>
</feature>
<dbReference type="PIRSF" id="PIRSF037215">
    <property type="entry name" value="Peptidase_M20B"/>
    <property type="match status" value="1"/>
</dbReference>
<feature type="binding site" evidence="11">
    <location>
        <position position="146"/>
    </location>
    <ligand>
        <name>Zn(2+)</name>
        <dbReference type="ChEBI" id="CHEBI:29105"/>
        <label>1</label>
    </ligand>
</feature>
<comment type="similarity">
    <text evidence="2">Belongs to the peptidase M20B family.</text>
</comment>
<keyword evidence="5 11" id="KW-0479">Metal-binding</keyword>
<dbReference type="InterPro" id="IPR011650">
    <property type="entry name" value="Peptidase_M20_dimer"/>
</dbReference>
<accession>A0A9W6B247</accession>
<dbReference type="SUPFAM" id="SSF53187">
    <property type="entry name" value="Zn-dependent exopeptidases"/>
    <property type="match status" value="1"/>
</dbReference>
<evidence type="ECO:0000259" key="12">
    <source>
        <dbReference type="Pfam" id="PF07687"/>
    </source>
</evidence>
<dbReference type="GO" id="GO:0005829">
    <property type="term" value="C:cytosol"/>
    <property type="evidence" value="ECO:0007669"/>
    <property type="project" value="TreeGrafter"/>
</dbReference>
<dbReference type="GO" id="GO:0008237">
    <property type="term" value="F:metallopeptidase activity"/>
    <property type="evidence" value="ECO:0007669"/>
    <property type="project" value="UniProtKB-KW"/>
</dbReference>
<evidence type="ECO:0000256" key="7">
    <source>
        <dbReference type="ARBA" id="ARBA00022833"/>
    </source>
</evidence>
<reference evidence="13" key="2">
    <citation type="journal article" date="2023" name="PLoS ONE">
        <title>Philodulcilactobacillus myokoensis gen. nov., sp. nov., a fructophilic, acidophilic, and agar-phobic lactic acid bacterium isolated from fermented vegetable extracts.</title>
        <authorList>
            <person name="Kouya T."/>
            <person name="Ishiyama Y."/>
            <person name="Ohashi S."/>
            <person name="Kumakubo R."/>
            <person name="Yamazaki T."/>
            <person name="Otaki T."/>
        </authorList>
    </citation>
    <scope>NUCLEOTIDE SEQUENCE</scope>
    <source>
        <strain evidence="13">WR16-4</strain>
    </source>
</reference>
<feature type="active site" evidence="10">
    <location>
        <position position="86"/>
    </location>
</feature>
<dbReference type="NCBIfam" id="NF003976">
    <property type="entry name" value="PRK05469.1"/>
    <property type="match status" value="1"/>
</dbReference>
<dbReference type="InterPro" id="IPR002933">
    <property type="entry name" value="Peptidase_M20"/>
</dbReference>
<feature type="binding site" evidence="11">
    <location>
        <position position="181"/>
    </location>
    <ligand>
        <name>Zn(2+)</name>
        <dbReference type="ChEBI" id="CHEBI:29105"/>
        <label>2</label>
    </ligand>
</feature>